<dbReference type="SUPFAM" id="SSF50022">
    <property type="entry name" value="ISP domain"/>
    <property type="match status" value="1"/>
</dbReference>
<dbReference type="KEGG" id="mard:IBG28_06085"/>
<organism evidence="6 7">
    <name type="scientific">Marinomonas arctica</name>
    <dbReference type="NCBI Taxonomy" id="383750"/>
    <lineage>
        <taxon>Bacteria</taxon>
        <taxon>Pseudomonadati</taxon>
        <taxon>Pseudomonadota</taxon>
        <taxon>Gammaproteobacteria</taxon>
        <taxon>Oceanospirillales</taxon>
        <taxon>Oceanospirillaceae</taxon>
        <taxon>Marinomonas</taxon>
    </lineage>
</organism>
<keyword evidence="4" id="KW-0411">Iron-sulfur</keyword>
<evidence type="ECO:0000256" key="3">
    <source>
        <dbReference type="ARBA" id="ARBA00023004"/>
    </source>
</evidence>
<keyword evidence="7" id="KW-1185">Reference proteome</keyword>
<dbReference type="Gene3D" id="2.102.10.10">
    <property type="entry name" value="Rieske [2Fe-2S] iron-sulphur domain"/>
    <property type="match status" value="1"/>
</dbReference>
<dbReference type="PROSITE" id="PS51296">
    <property type="entry name" value="RIESKE"/>
    <property type="match status" value="1"/>
</dbReference>
<dbReference type="GO" id="GO:0046872">
    <property type="term" value="F:metal ion binding"/>
    <property type="evidence" value="ECO:0007669"/>
    <property type="project" value="UniProtKB-KW"/>
</dbReference>
<dbReference type="InterPro" id="IPR017941">
    <property type="entry name" value="Rieske_2Fe-2S"/>
</dbReference>
<evidence type="ECO:0000256" key="2">
    <source>
        <dbReference type="ARBA" id="ARBA00022723"/>
    </source>
</evidence>
<gene>
    <name evidence="6" type="ORF">IBG28_06085</name>
</gene>
<dbReference type="InterPro" id="IPR036922">
    <property type="entry name" value="Rieske_2Fe-2S_sf"/>
</dbReference>
<feature type="domain" description="Rieske" evidence="5">
    <location>
        <begin position="7"/>
        <end position="93"/>
    </location>
</feature>
<keyword evidence="1" id="KW-0001">2Fe-2S</keyword>
<accession>A0A7H1J9N4</accession>
<dbReference type="EMBL" id="CP061081">
    <property type="protein sequence ID" value="QNT07200.1"/>
    <property type="molecule type" value="Genomic_DNA"/>
</dbReference>
<evidence type="ECO:0000256" key="4">
    <source>
        <dbReference type="ARBA" id="ARBA00023014"/>
    </source>
</evidence>
<dbReference type="Proteomes" id="UP000516370">
    <property type="component" value="Chromosome"/>
</dbReference>
<sequence length="122" mass="13507">MNEFEVKNLCHLDDIEEGATKGFLENDAGHDLFFVVKIDGQIFAWRNACPHVNGAPMAWRKDAYMDAKKQHVACHAHGALFEPDTGMCIQGPCLGKALESIPVYVNQAGMVSIRVTDISLLY</sequence>
<evidence type="ECO:0000313" key="7">
    <source>
        <dbReference type="Proteomes" id="UP000516370"/>
    </source>
</evidence>
<dbReference type="PANTHER" id="PTHR40261">
    <property type="match status" value="1"/>
</dbReference>
<proteinExistence type="predicted"/>
<dbReference type="Pfam" id="PF00355">
    <property type="entry name" value="Rieske"/>
    <property type="match status" value="1"/>
</dbReference>
<evidence type="ECO:0000313" key="6">
    <source>
        <dbReference type="EMBL" id="QNT07200.1"/>
    </source>
</evidence>
<name>A0A7H1J9N4_9GAMM</name>
<keyword evidence="2" id="KW-0479">Metal-binding</keyword>
<evidence type="ECO:0000256" key="1">
    <source>
        <dbReference type="ARBA" id="ARBA00022714"/>
    </source>
</evidence>
<dbReference type="CDD" id="cd03467">
    <property type="entry name" value="Rieske"/>
    <property type="match status" value="1"/>
</dbReference>
<keyword evidence="3" id="KW-0408">Iron</keyword>
<dbReference type="RefSeq" id="WP_111606320.1">
    <property type="nucleotide sequence ID" value="NZ_BMLJ01000005.1"/>
</dbReference>
<evidence type="ECO:0000259" key="5">
    <source>
        <dbReference type="PROSITE" id="PS51296"/>
    </source>
</evidence>
<dbReference type="OrthoDB" id="9794779at2"/>
<dbReference type="PANTHER" id="PTHR40261:SF1">
    <property type="entry name" value="RIESKE DOMAIN-CONTAINING PROTEIN"/>
    <property type="match status" value="1"/>
</dbReference>
<dbReference type="GO" id="GO:0051537">
    <property type="term" value="F:2 iron, 2 sulfur cluster binding"/>
    <property type="evidence" value="ECO:0007669"/>
    <property type="project" value="UniProtKB-KW"/>
</dbReference>
<dbReference type="AlphaFoldDB" id="A0A7H1J9N4"/>
<protein>
    <submittedName>
        <fullName evidence="6">Rieske 2Fe-2S domain-containing protein</fullName>
    </submittedName>
</protein>
<reference evidence="6 7" key="1">
    <citation type="submission" date="2020-09" db="EMBL/GenBank/DDBJ databases">
        <title>Complete genome sequence of an Arctic sea ice bacterium Marinomonas arctica BSI20414.</title>
        <authorList>
            <person name="Liao L."/>
            <person name="Chen B."/>
        </authorList>
    </citation>
    <scope>NUCLEOTIDE SEQUENCE [LARGE SCALE GENOMIC DNA]</scope>
    <source>
        <strain evidence="6 7">BSI20414</strain>
    </source>
</reference>